<feature type="non-terminal residue" evidence="2">
    <location>
        <position position="1"/>
    </location>
</feature>
<evidence type="ECO:0000313" key="2">
    <source>
        <dbReference type="EMBL" id="CAG7834552.1"/>
    </source>
</evidence>
<dbReference type="EMBL" id="CAJVCH010570281">
    <property type="protein sequence ID" value="CAG7834552.1"/>
    <property type="molecule type" value="Genomic_DNA"/>
</dbReference>
<protein>
    <submittedName>
        <fullName evidence="2">Uncharacterized protein</fullName>
    </submittedName>
</protein>
<comment type="caution">
    <text evidence="2">The sequence shown here is derived from an EMBL/GenBank/DDBJ whole genome shotgun (WGS) entry which is preliminary data.</text>
</comment>
<feature type="compositionally biased region" description="Low complexity" evidence="1">
    <location>
        <begin position="67"/>
        <end position="76"/>
    </location>
</feature>
<dbReference type="AlphaFoldDB" id="A0A8J2PZR6"/>
<sequence>MWLHTRIYGREKCIVKTFYVSREGKVTAIPHHWWFDRHQTGIYNSSPPGHSGFPNSPPNTACSSLGSSPPSFDSFSPPDPKVAIPMPAPGEELKF</sequence>
<dbReference type="Proteomes" id="UP000708208">
    <property type="component" value="Unassembled WGS sequence"/>
</dbReference>
<keyword evidence="3" id="KW-1185">Reference proteome</keyword>
<gene>
    <name evidence="2" type="ORF">AFUS01_LOCUS44047</name>
</gene>
<organism evidence="2 3">
    <name type="scientific">Allacma fusca</name>
    <dbReference type="NCBI Taxonomy" id="39272"/>
    <lineage>
        <taxon>Eukaryota</taxon>
        <taxon>Metazoa</taxon>
        <taxon>Ecdysozoa</taxon>
        <taxon>Arthropoda</taxon>
        <taxon>Hexapoda</taxon>
        <taxon>Collembola</taxon>
        <taxon>Symphypleona</taxon>
        <taxon>Sminthuridae</taxon>
        <taxon>Allacma</taxon>
    </lineage>
</organism>
<accession>A0A8J2PZR6</accession>
<feature type="region of interest" description="Disordered" evidence="1">
    <location>
        <begin position="45"/>
        <end position="95"/>
    </location>
</feature>
<reference evidence="2" key="1">
    <citation type="submission" date="2021-06" db="EMBL/GenBank/DDBJ databases">
        <authorList>
            <person name="Hodson N. C."/>
            <person name="Mongue J. A."/>
            <person name="Jaron S. K."/>
        </authorList>
    </citation>
    <scope>NUCLEOTIDE SEQUENCE</scope>
</reference>
<evidence type="ECO:0000313" key="3">
    <source>
        <dbReference type="Proteomes" id="UP000708208"/>
    </source>
</evidence>
<name>A0A8J2PZR6_9HEXA</name>
<proteinExistence type="predicted"/>
<evidence type="ECO:0000256" key="1">
    <source>
        <dbReference type="SAM" id="MobiDB-lite"/>
    </source>
</evidence>